<evidence type="ECO:0000256" key="2">
    <source>
        <dbReference type="ARBA" id="ARBA00022448"/>
    </source>
</evidence>
<reference evidence="8 9" key="1">
    <citation type="submission" date="2023-02" db="EMBL/GenBank/DDBJ databases">
        <authorList>
            <person name="Olszewska D."/>
        </authorList>
    </citation>
    <scope>NUCLEOTIDE SEQUENCE [LARGE SCALE GENOMIC DNA]</scope>
    <source>
        <strain evidence="8 9">FDU301</strain>
    </source>
</reference>
<feature type="transmembrane region" description="Helical" evidence="6">
    <location>
        <begin position="344"/>
        <end position="362"/>
    </location>
</feature>
<comment type="subcellular location">
    <subcellularLocation>
        <location evidence="1">Cell membrane</location>
        <topology evidence="1">Multi-pass membrane protein</topology>
    </subcellularLocation>
</comment>
<dbReference type="CDD" id="cd17489">
    <property type="entry name" value="MFS_YfcJ_like"/>
    <property type="match status" value="1"/>
</dbReference>
<feature type="transmembrane region" description="Helical" evidence="6">
    <location>
        <begin position="255"/>
        <end position="274"/>
    </location>
</feature>
<dbReference type="InterPro" id="IPR052714">
    <property type="entry name" value="MFS_Exporter"/>
</dbReference>
<sequence>MSFYLCLQMLTGGFSIFVTKLSHNPTLGGVMTTAFMLAAIITRPVTGILMHKINIKKGLCVMLLFVLVCIMISYGQQVIPLLISLRILEGIGFGVTTTLLATLATNLIPEERMGEGIGYFGMATSLGATLGPMIALSILHSFSFKFLLFVTMFLIVISFVFSFFIKIKQSQSFAEPPIQKEALMDFVFDKRAMLPCFLVMLFYCTYSGIVNFINSLGEEEHLGSKVSLFFLIIAVVIVLVRPFSGKIYDQMGHKYLIYPASICSIIGLILIAFAHGFTTFFIAAVLYGVAYSVMQPSFQAWAVSRVTADKKGTANAMSLSSMDLGMALGAPVLGGVASLTGYRWMYSFSSLLIVALILMYMARHLEDIKEQKEI</sequence>
<evidence type="ECO:0000259" key="7">
    <source>
        <dbReference type="PROSITE" id="PS50850"/>
    </source>
</evidence>
<dbReference type="EMBL" id="JARAOX010000233">
    <property type="protein sequence ID" value="MDD9786561.1"/>
    <property type="molecule type" value="Genomic_DNA"/>
</dbReference>
<dbReference type="InterPro" id="IPR011701">
    <property type="entry name" value="MFS"/>
</dbReference>
<feature type="transmembrane region" description="Helical" evidence="6">
    <location>
        <begin position="117"/>
        <end position="140"/>
    </location>
</feature>
<comment type="caution">
    <text evidence="8">The sequence shown here is derived from an EMBL/GenBank/DDBJ whole genome shotgun (WGS) entry which is preliminary data.</text>
</comment>
<dbReference type="InterPro" id="IPR036259">
    <property type="entry name" value="MFS_trans_sf"/>
</dbReference>
<feature type="transmembrane region" description="Helical" evidence="6">
    <location>
        <begin position="25"/>
        <end position="46"/>
    </location>
</feature>
<dbReference type="PANTHER" id="PTHR23531">
    <property type="entry name" value="QUINOLENE RESISTANCE PROTEIN NORA"/>
    <property type="match status" value="1"/>
</dbReference>
<dbReference type="GO" id="GO:0005886">
    <property type="term" value="C:plasma membrane"/>
    <property type="evidence" value="ECO:0007669"/>
    <property type="project" value="UniProtKB-SubCell"/>
</dbReference>
<evidence type="ECO:0000256" key="1">
    <source>
        <dbReference type="ARBA" id="ARBA00004651"/>
    </source>
</evidence>
<dbReference type="RefSeq" id="WP_098590420.1">
    <property type="nucleotide sequence ID" value="NZ_CP150956.1"/>
</dbReference>
<keyword evidence="2" id="KW-0813">Transport</keyword>
<dbReference type="InterPro" id="IPR020846">
    <property type="entry name" value="MFS_dom"/>
</dbReference>
<keyword evidence="3 6" id="KW-0812">Transmembrane</keyword>
<evidence type="ECO:0000256" key="4">
    <source>
        <dbReference type="ARBA" id="ARBA00022989"/>
    </source>
</evidence>
<keyword evidence="5 6" id="KW-0472">Membrane</keyword>
<feature type="transmembrane region" description="Helical" evidence="6">
    <location>
        <begin position="146"/>
        <end position="165"/>
    </location>
</feature>
<evidence type="ECO:0000256" key="5">
    <source>
        <dbReference type="ARBA" id="ARBA00023136"/>
    </source>
</evidence>
<organism evidence="8 9">
    <name type="scientific">Priestia megaterium</name>
    <name type="common">Bacillus megaterium</name>
    <dbReference type="NCBI Taxonomy" id="1404"/>
    <lineage>
        <taxon>Bacteria</taxon>
        <taxon>Bacillati</taxon>
        <taxon>Bacillota</taxon>
        <taxon>Bacilli</taxon>
        <taxon>Bacillales</taxon>
        <taxon>Bacillaceae</taxon>
        <taxon>Priestia</taxon>
    </lineage>
</organism>
<feature type="transmembrane region" description="Helical" evidence="6">
    <location>
        <begin position="280"/>
        <end position="304"/>
    </location>
</feature>
<feature type="domain" description="Major facilitator superfamily (MFS) profile" evidence="7">
    <location>
        <begin position="1"/>
        <end position="367"/>
    </location>
</feature>
<evidence type="ECO:0000313" key="8">
    <source>
        <dbReference type="EMBL" id="MDD9786561.1"/>
    </source>
</evidence>
<feature type="transmembrane region" description="Helical" evidence="6">
    <location>
        <begin position="316"/>
        <end position="338"/>
    </location>
</feature>
<evidence type="ECO:0000256" key="3">
    <source>
        <dbReference type="ARBA" id="ARBA00022692"/>
    </source>
</evidence>
<dbReference type="AlphaFoldDB" id="A0ABD4X2X6"/>
<dbReference type="Proteomes" id="UP001213771">
    <property type="component" value="Unassembled WGS sequence"/>
</dbReference>
<dbReference type="Pfam" id="PF07690">
    <property type="entry name" value="MFS_1"/>
    <property type="match status" value="1"/>
</dbReference>
<dbReference type="Gene3D" id="1.20.1250.20">
    <property type="entry name" value="MFS general substrate transporter like domains"/>
    <property type="match status" value="2"/>
</dbReference>
<dbReference type="PANTHER" id="PTHR23531:SF1">
    <property type="entry name" value="QUINOLENE RESISTANCE PROTEIN NORA"/>
    <property type="match status" value="1"/>
</dbReference>
<keyword evidence="4 6" id="KW-1133">Transmembrane helix</keyword>
<evidence type="ECO:0000313" key="9">
    <source>
        <dbReference type="Proteomes" id="UP001213771"/>
    </source>
</evidence>
<accession>A0ABD4X2X6</accession>
<gene>
    <name evidence="8" type="ORF">PVE99_29830</name>
</gene>
<feature type="transmembrane region" description="Helical" evidence="6">
    <location>
        <begin position="81"/>
        <end position="105"/>
    </location>
</feature>
<feature type="transmembrane region" description="Helical" evidence="6">
    <location>
        <begin position="58"/>
        <end position="75"/>
    </location>
</feature>
<feature type="transmembrane region" description="Helical" evidence="6">
    <location>
        <begin position="226"/>
        <end position="243"/>
    </location>
</feature>
<evidence type="ECO:0000256" key="6">
    <source>
        <dbReference type="SAM" id="Phobius"/>
    </source>
</evidence>
<name>A0ABD4X2X6_PRIMG</name>
<dbReference type="SUPFAM" id="SSF103473">
    <property type="entry name" value="MFS general substrate transporter"/>
    <property type="match status" value="1"/>
</dbReference>
<dbReference type="PROSITE" id="PS50850">
    <property type="entry name" value="MFS"/>
    <property type="match status" value="1"/>
</dbReference>
<proteinExistence type="predicted"/>
<protein>
    <submittedName>
        <fullName evidence="8">MFS transporter</fullName>
    </submittedName>
</protein>
<feature type="transmembrane region" description="Helical" evidence="6">
    <location>
        <begin position="192"/>
        <end position="214"/>
    </location>
</feature>